<dbReference type="InterPro" id="IPR036691">
    <property type="entry name" value="Endo/exonu/phosph_ase_sf"/>
</dbReference>
<dbReference type="Gene3D" id="3.60.10.10">
    <property type="entry name" value="Endonuclease/exonuclease/phosphatase"/>
    <property type="match status" value="1"/>
</dbReference>
<reference evidence="2" key="2">
    <citation type="submission" date="2024-10" db="UniProtKB">
        <authorList>
            <consortium name="EnsemblProtists"/>
        </authorList>
    </citation>
    <scope>IDENTIFICATION</scope>
</reference>
<evidence type="ECO:0000313" key="2">
    <source>
        <dbReference type="EnsemblProtists" id="EOD24684"/>
    </source>
</evidence>
<dbReference type="Proteomes" id="UP000013827">
    <property type="component" value="Unassembled WGS sequence"/>
</dbReference>
<dbReference type="RefSeq" id="XP_005777113.1">
    <property type="nucleotide sequence ID" value="XM_005777056.1"/>
</dbReference>
<name>A0A0D3JME9_EMIH1</name>
<evidence type="ECO:0000313" key="3">
    <source>
        <dbReference type="Proteomes" id="UP000013827"/>
    </source>
</evidence>
<dbReference type="KEGG" id="ehx:EMIHUDRAFT_206767"/>
<evidence type="ECO:0008006" key="4">
    <source>
        <dbReference type="Google" id="ProtNLM"/>
    </source>
</evidence>
<accession>A0A0D3JME9</accession>
<dbReference type="EnsemblProtists" id="EOD24684">
    <property type="protein sequence ID" value="EOD24684"/>
    <property type="gene ID" value="EMIHUDRAFT_206767"/>
</dbReference>
<protein>
    <recommendedName>
        <fullName evidence="4">Endonuclease/exonuclease/phosphatase domain-containing protein</fullName>
    </recommendedName>
</protein>
<organism evidence="2 3">
    <name type="scientific">Emiliania huxleyi (strain CCMP1516)</name>
    <dbReference type="NCBI Taxonomy" id="280463"/>
    <lineage>
        <taxon>Eukaryota</taxon>
        <taxon>Haptista</taxon>
        <taxon>Haptophyta</taxon>
        <taxon>Prymnesiophyceae</taxon>
        <taxon>Isochrysidales</taxon>
        <taxon>Noelaerhabdaceae</taxon>
        <taxon>Emiliania</taxon>
    </lineage>
</organism>
<feature type="compositionally biased region" description="Basic and acidic residues" evidence="1">
    <location>
        <begin position="79"/>
        <end position="97"/>
    </location>
</feature>
<proteinExistence type="predicted"/>
<dbReference type="SUPFAM" id="SSF56219">
    <property type="entry name" value="DNase I-like"/>
    <property type="match status" value="1"/>
</dbReference>
<dbReference type="HOGENOM" id="CLU_1527967_0_0_1"/>
<dbReference type="PaxDb" id="2903-EOD24684"/>
<dbReference type="AlphaFoldDB" id="A0A0D3JME9"/>
<dbReference type="GeneID" id="17270231"/>
<evidence type="ECO:0000256" key="1">
    <source>
        <dbReference type="SAM" id="MobiDB-lite"/>
    </source>
</evidence>
<keyword evidence="3" id="KW-1185">Reference proteome</keyword>
<reference evidence="3" key="1">
    <citation type="journal article" date="2013" name="Nature">
        <title>Pan genome of the phytoplankton Emiliania underpins its global distribution.</title>
        <authorList>
            <person name="Read B.A."/>
            <person name="Kegel J."/>
            <person name="Klute M.J."/>
            <person name="Kuo A."/>
            <person name="Lefebvre S.C."/>
            <person name="Maumus F."/>
            <person name="Mayer C."/>
            <person name="Miller J."/>
            <person name="Monier A."/>
            <person name="Salamov A."/>
            <person name="Young J."/>
            <person name="Aguilar M."/>
            <person name="Claverie J.M."/>
            <person name="Frickenhaus S."/>
            <person name="Gonzalez K."/>
            <person name="Herman E.K."/>
            <person name="Lin Y.C."/>
            <person name="Napier J."/>
            <person name="Ogata H."/>
            <person name="Sarno A.F."/>
            <person name="Shmutz J."/>
            <person name="Schroeder D."/>
            <person name="de Vargas C."/>
            <person name="Verret F."/>
            <person name="von Dassow P."/>
            <person name="Valentin K."/>
            <person name="Van de Peer Y."/>
            <person name="Wheeler G."/>
            <person name="Dacks J.B."/>
            <person name="Delwiche C.F."/>
            <person name="Dyhrman S.T."/>
            <person name="Glockner G."/>
            <person name="John U."/>
            <person name="Richards T."/>
            <person name="Worden A.Z."/>
            <person name="Zhang X."/>
            <person name="Grigoriev I.V."/>
            <person name="Allen A.E."/>
            <person name="Bidle K."/>
            <person name="Borodovsky M."/>
            <person name="Bowler C."/>
            <person name="Brownlee C."/>
            <person name="Cock J.M."/>
            <person name="Elias M."/>
            <person name="Gladyshev V.N."/>
            <person name="Groth M."/>
            <person name="Guda C."/>
            <person name="Hadaegh A."/>
            <person name="Iglesias-Rodriguez M.D."/>
            <person name="Jenkins J."/>
            <person name="Jones B.M."/>
            <person name="Lawson T."/>
            <person name="Leese F."/>
            <person name="Lindquist E."/>
            <person name="Lobanov A."/>
            <person name="Lomsadze A."/>
            <person name="Malik S.B."/>
            <person name="Marsh M.E."/>
            <person name="Mackinder L."/>
            <person name="Mock T."/>
            <person name="Mueller-Roeber B."/>
            <person name="Pagarete A."/>
            <person name="Parker M."/>
            <person name="Probert I."/>
            <person name="Quesneville H."/>
            <person name="Raines C."/>
            <person name="Rensing S.A."/>
            <person name="Riano-Pachon D.M."/>
            <person name="Richier S."/>
            <person name="Rokitta S."/>
            <person name="Shiraiwa Y."/>
            <person name="Soanes D.M."/>
            <person name="van der Giezen M."/>
            <person name="Wahlund T.M."/>
            <person name="Williams B."/>
            <person name="Wilson W."/>
            <person name="Wolfe G."/>
            <person name="Wurch L.L."/>
        </authorList>
    </citation>
    <scope>NUCLEOTIDE SEQUENCE</scope>
</reference>
<sequence>MAIGPTGPPRKPLAKQTGPRGYVAHLVVRVRGLAAEREAGEAEAEAEAPRLALAHRAPLLLGGDFNAGKHGTGSLHDLLTGRRGHDEWPGDEGELRWPPDTQRAPVRLARDLRDPPEEERYFGHIDWLLAAHEFAKGQPLLRALRPSEVPSLPPGGCIFPSDHYPVFADVQLVPHG</sequence>
<feature type="region of interest" description="Disordered" evidence="1">
    <location>
        <begin position="76"/>
        <end position="99"/>
    </location>
</feature>